<dbReference type="RefSeq" id="WP_248342773.1">
    <property type="nucleotide sequence ID" value="NZ_AP025592.1"/>
</dbReference>
<name>A0ABM7XEP8_9BACT</name>
<dbReference type="Pfam" id="PF00069">
    <property type="entry name" value="Pkinase"/>
    <property type="match status" value="1"/>
</dbReference>
<keyword evidence="3" id="KW-0418">Kinase</keyword>
<dbReference type="PROSITE" id="PS50011">
    <property type="entry name" value="PROTEIN_KINASE_DOM"/>
    <property type="match status" value="1"/>
</dbReference>
<evidence type="ECO:0000259" key="5">
    <source>
        <dbReference type="PROSITE" id="PS50011"/>
    </source>
</evidence>
<evidence type="ECO:0000256" key="4">
    <source>
        <dbReference type="ARBA" id="ARBA00022840"/>
    </source>
</evidence>
<sequence length="592" mass="63725">MTTPAPPPTPAEFKPHVFGKFFLLQRLAIGGMAEIYRAKTVGAGGFEKELVVKRILRERSQDQGFIRMLVNEARLTVQLTHNNVAQIYECGEVDGHYFIAMELVAGVSLREMLHAFTRAGAQLTPEQAIYLTLQLLQGLDYAHRKADGQGRPLRIVHCDVSPDNALVSWEGELKLLDFGIARAATSLSNYKEGMLMGKLGYVAPEQASVDRAWDHRVDLFAAGILLYELLTRQKPFPKANDVESLVASRKARVVPPSEMIEGLPRELDGILAKALAYDPEKRYARARDFAEALVDVLFPTPHSAIQDLLAQRIQEVFADRIGRERAGRAHDALVMKVLQHVAERPEERPRPPPLALDAARLTWPAPPPPPPPAPTPADPLADVEVVVPTARPAAPGPARRPAARPRRGALAAAFAAGAGAGLAVAAGALAWQALAGGATLVVTSEPPGAAITLDGERQDAVTPAVLERVGVGRVHEVRVEAPNRRAATASVPVGALARAARVHVALARAIGPVTVRSSPPGAAVRIDDAPAGVTPVTIPDVKLDERHRIDLSLAGYELDQFVVLPAQDGARFERELSRTGRARPREGGLTRP</sequence>
<dbReference type="EMBL" id="AP025592">
    <property type="protein sequence ID" value="BDG10328.1"/>
    <property type="molecule type" value="Genomic_DNA"/>
</dbReference>
<organism evidence="6 7">
    <name type="scientific">Anaeromyxobacter paludicola</name>
    <dbReference type="NCBI Taxonomy" id="2918171"/>
    <lineage>
        <taxon>Bacteria</taxon>
        <taxon>Pseudomonadati</taxon>
        <taxon>Myxococcota</taxon>
        <taxon>Myxococcia</taxon>
        <taxon>Myxococcales</taxon>
        <taxon>Cystobacterineae</taxon>
        <taxon>Anaeromyxobacteraceae</taxon>
        <taxon>Anaeromyxobacter</taxon>
    </lineage>
</organism>
<dbReference type="Pfam" id="PF08308">
    <property type="entry name" value="PEGA"/>
    <property type="match status" value="2"/>
</dbReference>
<keyword evidence="7" id="KW-1185">Reference proteome</keyword>
<keyword evidence="4" id="KW-0067">ATP-binding</keyword>
<protein>
    <recommendedName>
        <fullName evidence="5">Protein kinase domain-containing protein</fullName>
    </recommendedName>
</protein>
<dbReference type="Proteomes" id="UP001162734">
    <property type="component" value="Chromosome"/>
</dbReference>
<dbReference type="Gene3D" id="3.30.200.20">
    <property type="entry name" value="Phosphorylase Kinase, domain 1"/>
    <property type="match status" value="1"/>
</dbReference>
<evidence type="ECO:0000313" key="6">
    <source>
        <dbReference type="EMBL" id="BDG10328.1"/>
    </source>
</evidence>
<dbReference type="SUPFAM" id="SSF56112">
    <property type="entry name" value="Protein kinase-like (PK-like)"/>
    <property type="match status" value="1"/>
</dbReference>
<dbReference type="Gene3D" id="1.10.510.10">
    <property type="entry name" value="Transferase(Phosphotransferase) domain 1"/>
    <property type="match status" value="1"/>
</dbReference>
<dbReference type="InterPro" id="IPR013229">
    <property type="entry name" value="PEGA"/>
</dbReference>
<evidence type="ECO:0000256" key="3">
    <source>
        <dbReference type="ARBA" id="ARBA00022777"/>
    </source>
</evidence>
<evidence type="ECO:0000313" key="7">
    <source>
        <dbReference type="Proteomes" id="UP001162734"/>
    </source>
</evidence>
<dbReference type="InterPro" id="IPR011009">
    <property type="entry name" value="Kinase-like_dom_sf"/>
</dbReference>
<dbReference type="InterPro" id="IPR000719">
    <property type="entry name" value="Prot_kinase_dom"/>
</dbReference>
<feature type="domain" description="Protein kinase" evidence="5">
    <location>
        <begin position="21"/>
        <end position="294"/>
    </location>
</feature>
<dbReference type="PANTHER" id="PTHR43289:SF6">
    <property type="entry name" value="SERINE_THREONINE-PROTEIN KINASE NEKL-3"/>
    <property type="match status" value="1"/>
</dbReference>
<proteinExistence type="predicted"/>
<keyword evidence="1" id="KW-0808">Transferase</keyword>
<evidence type="ECO:0000256" key="2">
    <source>
        <dbReference type="ARBA" id="ARBA00022741"/>
    </source>
</evidence>
<evidence type="ECO:0000256" key="1">
    <source>
        <dbReference type="ARBA" id="ARBA00022679"/>
    </source>
</evidence>
<reference evidence="7" key="1">
    <citation type="journal article" date="2022" name="Int. J. Syst. Evol. Microbiol.">
        <title>Anaeromyxobacter oryzae sp. nov., Anaeromyxobacter diazotrophicus sp. nov. and Anaeromyxobacter paludicola sp. nov., isolated from paddy soils.</title>
        <authorList>
            <person name="Itoh H."/>
            <person name="Xu Z."/>
            <person name="Mise K."/>
            <person name="Masuda Y."/>
            <person name="Ushijima N."/>
            <person name="Hayakawa C."/>
            <person name="Shiratori Y."/>
            <person name="Senoo K."/>
        </authorList>
    </citation>
    <scope>NUCLEOTIDE SEQUENCE [LARGE SCALE GENOMIC DNA]</scope>
    <source>
        <strain evidence="7">Red630</strain>
    </source>
</reference>
<gene>
    <name evidence="6" type="ORF">AMPC_34410</name>
</gene>
<dbReference type="PANTHER" id="PTHR43289">
    <property type="entry name" value="MITOGEN-ACTIVATED PROTEIN KINASE KINASE KINASE 20-RELATED"/>
    <property type="match status" value="1"/>
</dbReference>
<keyword evidence="2" id="KW-0547">Nucleotide-binding</keyword>
<dbReference type="CDD" id="cd14014">
    <property type="entry name" value="STKc_PknB_like"/>
    <property type="match status" value="1"/>
</dbReference>
<accession>A0ABM7XEP8</accession>